<evidence type="ECO:0000313" key="1">
    <source>
        <dbReference type="EMBL" id="BAG07487.1"/>
    </source>
</evidence>
<keyword evidence="2" id="KW-1185">Reference proteome</keyword>
<sequence>MVDGVVVGMVSQNWID</sequence>
<organism evidence="1 2">
    <name type="scientific">Finegoldia magna (strain ATCC 29328 / DSM 20472 / WAL 2508)</name>
    <name type="common">Peptostreptococcus magnus</name>
    <dbReference type="NCBI Taxonomy" id="334413"/>
    <lineage>
        <taxon>Bacteria</taxon>
        <taxon>Bacillati</taxon>
        <taxon>Bacillota</taxon>
        <taxon>Tissierellia</taxon>
        <taxon>Tissierellales</taxon>
        <taxon>Peptoniphilaceae</taxon>
        <taxon>Finegoldia</taxon>
    </lineage>
</organism>
<dbReference type="AlphaFoldDB" id="B0RZM8"/>
<protein>
    <submittedName>
        <fullName evidence="1">Putative acetyltransferase</fullName>
    </submittedName>
</protein>
<dbReference type="EMBL" id="AP008971">
    <property type="protein sequence ID" value="BAG07487.1"/>
    <property type="molecule type" value="Genomic_DNA"/>
</dbReference>
<dbReference type="STRING" id="334413.FMG_0069"/>
<name>B0RZM8_FINM2</name>
<proteinExistence type="predicted"/>
<gene>
    <name evidence="1" type="ordered locus">FMG_0069</name>
</gene>
<accession>B0RZM8</accession>
<dbReference type="GO" id="GO:0016740">
    <property type="term" value="F:transferase activity"/>
    <property type="evidence" value="ECO:0007669"/>
    <property type="project" value="UniProtKB-KW"/>
</dbReference>
<dbReference type="KEGG" id="fma:FMG_0069"/>
<dbReference type="Proteomes" id="UP000001319">
    <property type="component" value="Chromosome"/>
</dbReference>
<dbReference type="HOGENOM" id="CLU_3433025_0_0_9"/>
<evidence type="ECO:0000313" key="2">
    <source>
        <dbReference type="Proteomes" id="UP000001319"/>
    </source>
</evidence>
<reference evidence="1 2" key="1">
    <citation type="journal article" date="2008" name="DNA Res.">
        <title>Complete genome sequence of Finegoldia magna, an anaerobic opportunistic pathogen.</title>
        <authorList>
            <person name="Goto T."/>
            <person name="Yamashita A."/>
            <person name="Hirakawa H."/>
            <person name="Matsutani M."/>
            <person name="Todo K."/>
            <person name="Ohshima K."/>
            <person name="Toh H."/>
            <person name="Miyamoto K."/>
            <person name="Kuhara S."/>
            <person name="Hattori M."/>
            <person name="Shimizu T."/>
            <person name="Akimoto S."/>
        </authorList>
    </citation>
    <scope>NUCLEOTIDE SEQUENCE [LARGE SCALE GENOMIC DNA]</scope>
    <source>
        <strain evidence="2">ATCC 29328 / DSM 20472 / WAL 2508</strain>
    </source>
</reference>
<keyword evidence="1" id="KW-0808">Transferase</keyword>